<dbReference type="KEGG" id="pary:A4V02_01965"/>
<evidence type="ECO:0000256" key="5">
    <source>
        <dbReference type="PROSITE-ProRule" id="PRU01248"/>
    </source>
</evidence>
<dbReference type="Gene3D" id="1.10.150.130">
    <property type="match status" value="1"/>
</dbReference>
<dbReference type="InterPro" id="IPR010998">
    <property type="entry name" value="Integrase_recombinase_N"/>
</dbReference>
<dbReference type="InterPro" id="IPR050090">
    <property type="entry name" value="Tyrosine_recombinase_XerCD"/>
</dbReference>
<feature type="domain" description="Tyr recombinase" evidence="6">
    <location>
        <begin position="126"/>
        <end position="317"/>
    </location>
</feature>
<evidence type="ECO:0000256" key="2">
    <source>
        <dbReference type="ARBA" id="ARBA00022908"/>
    </source>
</evidence>
<dbReference type="PROSITE" id="PS51900">
    <property type="entry name" value="CB"/>
    <property type="match status" value="1"/>
</dbReference>
<sequence length="348" mass="39675">MKKPNKEAVAFSRHINDWLTVYVPTVQSSSAHTVKNHHDALSLFLHFITQVKGLDARTFSFKLLERQVIEEWILWLKNDRKNSSETCNNRLASIRAFIKYLSEKDVSLTYLACESAQIPRQRSVRKKVEGLSKNAVKALLNAPDTNTSTGRRDLVFLILMYGTAARIDEVLSMKIQHLHLHASKPYATIIGKGNKVRTLYLLPKVVAHLEKYIVEFHPTQLDPDSYVFYSRIKGTSTKMTQPAIAKRLHKYAAVANGECPEVPLNLHAHQIRHAKASHWLEDGMNIVQISFLLGHADVKTTMVYLDITTEQEEKALATIENEKDREIPKKWKKAPQSFAELCGLRVIK</sequence>
<dbReference type="InterPro" id="IPR002104">
    <property type="entry name" value="Integrase_catalytic"/>
</dbReference>
<gene>
    <name evidence="8" type="ORF">A4V02_01965</name>
    <name evidence="9" type="ORF">E5333_10645</name>
</gene>
<dbReference type="GO" id="GO:0015074">
    <property type="term" value="P:DNA integration"/>
    <property type="evidence" value="ECO:0007669"/>
    <property type="project" value="UniProtKB-KW"/>
</dbReference>
<keyword evidence="4" id="KW-0233">DNA recombination</keyword>
<evidence type="ECO:0000256" key="4">
    <source>
        <dbReference type="ARBA" id="ARBA00023172"/>
    </source>
</evidence>
<dbReference type="GO" id="GO:0006310">
    <property type="term" value="P:DNA recombination"/>
    <property type="evidence" value="ECO:0007669"/>
    <property type="project" value="UniProtKB-KW"/>
</dbReference>
<evidence type="ECO:0000259" key="6">
    <source>
        <dbReference type="PROSITE" id="PS51898"/>
    </source>
</evidence>
<dbReference type="Proteomes" id="UP000186351">
    <property type="component" value="Chromosome"/>
</dbReference>
<evidence type="ECO:0000313" key="11">
    <source>
        <dbReference type="Proteomes" id="UP000306630"/>
    </source>
</evidence>
<dbReference type="PANTHER" id="PTHR30349">
    <property type="entry name" value="PHAGE INTEGRASE-RELATED"/>
    <property type="match status" value="1"/>
</dbReference>
<dbReference type="GO" id="GO:0003677">
    <property type="term" value="F:DNA binding"/>
    <property type="evidence" value="ECO:0007669"/>
    <property type="project" value="UniProtKB-UniRule"/>
</dbReference>
<dbReference type="InterPro" id="IPR013762">
    <property type="entry name" value="Integrase-like_cat_sf"/>
</dbReference>
<evidence type="ECO:0000256" key="3">
    <source>
        <dbReference type="ARBA" id="ARBA00023125"/>
    </source>
</evidence>
<proteinExistence type="inferred from homology"/>
<keyword evidence="10" id="KW-1185">Reference proteome</keyword>
<name>A0A1B1S739_9BACT</name>
<evidence type="ECO:0000256" key="1">
    <source>
        <dbReference type="ARBA" id="ARBA00008857"/>
    </source>
</evidence>
<reference evidence="9 11" key="3">
    <citation type="submission" date="2019-04" db="EMBL/GenBank/DDBJ databases">
        <title>Microbes associate with the intestines of laboratory mice.</title>
        <authorList>
            <person name="Navarre W."/>
            <person name="Wong E."/>
            <person name="Huang K."/>
            <person name="Tropini C."/>
            <person name="Ng K."/>
            <person name="Yu B."/>
        </authorList>
    </citation>
    <scope>NUCLEOTIDE SEQUENCE [LARGE SCALE GENOMIC DNA]</scope>
    <source>
        <strain evidence="9 11">NM06_A21</strain>
    </source>
</reference>
<dbReference type="AlphaFoldDB" id="A0A1B1S739"/>
<dbReference type="InterPro" id="IPR044068">
    <property type="entry name" value="CB"/>
</dbReference>
<evidence type="ECO:0000313" key="10">
    <source>
        <dbReference type="Proteomes" id="UP000186351"/>
    </source>
</evidence>
<dbReference type="PROSITE" id="PS51898">
    <property type="entry name" value="TYR_RECOMBINASE"/>
    <property type="match status" value="1"/>
</dbReference>
<dbReference type="Gene3D" id="1.10.443.10">
    <property type="entry name" value="Intergrase catalytic core"/>
    <property type="match status" value="1"/>
</dbReference>
<dbReference type="SUPFAM" id="SSF56349">
    <property type="entry name" value="DNA breaking-rejoining enzymes"/>
    <property type="match status" value="1"/>
</dbReference>
<dbReference type="GeneID" id="65535604"/>
<dbReference type="RefSeq" id="WP_068960001.1">
    <property type="nucleotide sequence ID" value="NZ_CP015402.2"/>
</dbReference>
<reference evidence="10" key="1">
    <citation type="submission" date="2016-04" db="EMBL/GenBank/DDBJ databases">
        <title>Complete Genome Sequences of Twelve Strains of a Stable Defined Moderately Diverse Mouse Microbiota 2 (sDMDMm2).</title>
        <authorList>
            <person name="Uchimura Y."/>
            <person name="Wyss M."/>
            <person name="Brugiroux S."/>
            <person name="Limenitakis J.P."/>
            <person name="Stecher B."/>
            <person name="McCoy K.D."/>
            <person name="Macpherson A.J."/>
        </authorList>
    </citation>
    <scope>NUCLEOTIDE SEQUENCE [LARGE SCALE GENOMIC DNA]</scope>
    <source>
        <strain evidence="10">YL27</strain>
    </source>
</reference>
<dbReference type="PANTHER" id="PTHR30349:SF41">
    <property type="entry name" value="INTEGRASE_RECOMBINASE PROTEIN MJ0367-RELATED"/>
    <property type="match status" value="1"/>
</dbReference>
<dbReference type="Proteomes" id="UP000306630">
    <property type="component" value="Unassembled WGS sequence"/>
</dbReference>
<evidence type="ECO:0000313" key="9">
    <source>
        <dbReference type="EMBL" id="TGY72078.1"/>
    </source>
</evidence>
<dbReference type="EMBL" id="CP015402">
    <property type="protein sequence ID" value="ANU62617.1"/>
    <property type="molecule type" value="Genomic_DNA"/>
</dbReference>
<evidence type="ECO:0000259" key="7">
    <source>
        <dbReference type="PROSITE" id="PS51900"/>
    </source>
</evidence>
<dbReference type="Pfam" id="PF02899">
    <property type="entry name" value="Phage_int_SAM_1"/>
    <property type="match status" value="1"/>
</dbReference>
<dbReference type="InterPro" id="IPR004107">
    <property type="entry name" value="Integrase_SAM-like_N"/>
</dbReference>
<dbReference type="EMBL" id="SRYD01000043">
    <property type="protein sequence ID" value="TGY72078.1"/>
    <property type="molecule type" value="Genomic_DNA"/>
</dbReference>
<feature type="domain" description="Core-binding (CB)" evidence="7">
    <location>
        <begin position="9"/>
        <end position="102"/>
    </location>
</feature>
<dbReference type="STRING" id="1796646.A4V02_01965"/>
<dbReference type="OrthoDB" id="107900at2"/>
<accession>A0A1Z2XEM6</accession>
<dbReference type="Pfam" id="PF00589">
    <property type="entry name" value="Phage_integrase"/>
    <property type="match status" value="1"/>
</dbReference>
<dbReference type="InterPro" id="IPR011010">
    <property type="entry name" value="DNA_brk_join_enz"/>
</dbReference>
<organism evidence="8 10">
    <name type="scientific">Muribaculum intestinale</name>
    <dbReference type="NCBI Taxonomy" id="1796646"/>
    <lineage>
        <taxon>Bacteria</taxon>
        <taxon>Pseudomonadati</taxon>
        <taxon>Bacteroidota</taxon>
        <taxon>Bacteroidia</taxon>
        <taxon>Bacteroidales</taxon>
        <taxon>Muribaculaceae</taxon>
        <taxon>Muribaculum</taxon>
    </lineage>
</organism>
<keyword evidence="2" id="KW-0229">DNA integration</keyword>
<keyword evidence="3 5" id="KW-0238">DNA-binding</keyword>
<reference evidence="8" key="2">
    <citation type="submission" date="2017-04" db="EMBL/GenBank/DDBJ databases">
        <title>Complete Genome Sequences of Twelve Strains of a Stable Defined Moderately Diverse Mouse Microbiota 2 (sDMDMm2).</title>
        <authorList>
            <person name="Uchimura Y."/>
            <person name="Wyss M."/>
            <person name="Brugiroux S."/>
            <person name="Limenitakis J.P."/>
            <person name="Stecher B."/>
            <person name="McCoy K.D."/>
            <person name="Macpherson A.J."/>
        </authorList>
    </citation>
    <scope>NUCLEOTIDE SEQUENCE</scope>
    <source>
        <strain evidence="8">YL27</strain>
    </source>
</reference>
<accession>A0A1B1S739</accession>
<comment type="similarity">
    <text evidence="1">Belongs to the 'phage' integrase family.</text>
</comment>
<protein>
    <submittedName>
        <fullName evidence="8">Integrase</fullName>
    </submittedName>
</protein>
<evidence type="ECO:0000313" key="8">
    <source>
        <dbReference type="EMBL" id="ANU62617.1"/>
    </source>
</evidence>